<evidence type="ECO:0000256" key="3">
    <source>
        <dbReference type="ARBA" id="ARBA00022679"/>
    </source>
</evidence>
<dbReference type="InterPro" id="IPR002477">
    <property type="entry name" value="Peptidoglycan-bd-like"/>
</dbReference>
<dbReference type="InterPro" id="IPR052905">
    <property type="entry name" value="LD-transpeptidase_YkuD-like"/>
</dbReference>
<dbReference type="PANTHER" id="PTHR41533:SF2">
    <property type="entry name" value="BLR7131 PROTEIN"/>
    <property type="match status" value="1"/>
</dbReference>
<dbReference type="PROSITE" id="PS51257">
    <property type="entry name" value="PROKAR_LIPOPROTEIN"/>
    <property type="match status" value="1"/>
</dbReference>
<accession>A0A328WR93</accession>
<dbReference type="GO" id="GO:0016740">
    <property type="term" value="F:transferase activity"/>
    <property type="evidence" value="ECO:0007669"/>
    <property type="project" value="UniProtKB-KW"/>
</dbReference>
<dbReference type="EMBL" id="QLSV01000007">
    <property type="protein sequence ID" value="RAR47805.1"/>
    <property type="molecule type" value="Genomic_DNA"/>
</dbReference>
<dbReference type="InterPro" id="IPR045380">
    <property type="entry name" value="LD_TPept_scaffold_dom"/>
</dbReference>
<evidence type="ECO:0000256" key="4">
    <source>
        <dbReference type="ARBA" id="ARBA00022960"/>
    </source>
</evidence>
<dbReference type="SUPFAM" id="SSF47090">
    <property type="entry name" value="PGBD-like"/>
    <property type="match status" value="1"/>
</dbReference>
<feature type="domain" description="L,D-TPase catalytic" evidence="8">
    <location>
        <begin position="301"/>
        <end position="475"/>
    </location>
</feature>
<organism evidence="9 10">
    <name type="scientific">Flavobacterium lacus</name>
    <dbReference type="NCBI Taxonomy" id="1353778"/>
    <lineage>
        <taxon>Bacteria</taxon>
        <taxon>Pseudomonadati</taxon>
        <taxon>Bacteroidota</taxon>
        <taxon>Flavobacteriia</taxon>
        <taxon>Flavobacteriales</taxon>
        <taxon>Flavobacteriaceae</taxon>
        <taxon>Flavobacterium</taxon>
    </lineage>
</organism>
<dbReference type="Gene3D" id="1.10.101.10">
    <property type="entry name" value="PGBD-like superfamily/PGBD"/>
    <property type="match status" value="1"/>
</dbReference>
<feature type="active site" description="Nucleophile" evidence="7">
    <location>
        <position position="447"/>
    </location>
</feature>
<dbReference type="UniPathway" id="UPA00219"/>
<keyword evidence="4 7" id="KW-0133">Cell shape</keyword>
<keyword evidence="10" id="KW-1185">Reference proteome</keyword>
<evidence type="ECO:0000256" key="5">
    <source>
        <dbReference type="ARBA" id="ARBA00022984"/>
    </source>
</evidence>
<dbReference type="PANTHER" id="PTHR41533">
    <property type="entry name" value="L,D-TRANSPEPTIDASE HI_1667-RELATED"/>
    <property type="match status" value="1"/>
</dbReference>
<evidence type="ECO:0000259" key="8">
    <source>
        <dbReference type="PROSITE" id="PS52029"/>
    </source>
</evidence>
<dbReference type="AlphaFoldDB" id="A0A328WR93"/>
<dbReference type="InterPro" id="IPR036365">
    <property type="entry name" value="PGBD-like_sf"/>
</dbReference>
<dbReference type="GO" id="GO:0004180">
    <property type="term" value="F:carboxypeptidase activity"/>
    <property type="evidence" value="ECO:0007669"/>
    <property type="project" value="UniProtKB-ARBA"/>
</dbReference>
<gene>
    <name evidence="9" type="ORF">B0I10_10779</name>
</gene>
<protein>
    <submittedName>
        <fullName evidence="9">Murein L,D-transpeptidase YcbB/YkuD</fullName>
    </submittedName>
</protein>
<dbReference type="InterPro" id="IPR038063">
    <property type="entry name" value="Transpep_catalytic_dom"/>
</dbReference>
<evidence type="ECO:0000313" key="9">
    <source>
        <dbReference type="EMBL" id="RAR47805.1"/>
    </source>
</evidence>
<name>A0A328WR93_9FLAO</name>
<dbReference type="PROSITE" id="PS52029">
    <property type="entry name" value="LD_TPASE"/>
    <property type="match status" value="1"/>
</dbReference>
<comment type="similarity">
    <text evidence="2">Belongs to the YkuD family.</text>
</comment>
<dbReference type="CDD" id="cd16913">
    <property type="entry name" value="YkuD_like"/>
    <property type="match status" value="1"/>
</dbReference>
<proteinExistence type="inferred from homology"/>
<dbReference type="GO" id="GO:0008360">
    <property type="term" value="P:regulation of cell shape"/>
    <property type="evidence" value="ECO:0007669"/>
    <property type="project" value="UniProtKB-UniRule"/>
</dbReference>
<dbReference type="GO" id="GO:0071555">
    <property type="term" value="P:cell wall organization"/>
    <property type="evidence" value="ECO:0007669"/>
    <property type="project" value="UniProtKB-UniRule"/>
</dbReference>
<dbReference type="GO" id="GO:0009252">
    <property type="term" value="P:peptidoglycan biosynthetic process"/>
    <property type="evidence" value="ECO:0007669"/>
    <property type="project" value="UniProtKB-UniPathway"/>
</dbReference>
<dbReference type="Pfam" id="PF20142">
    <property type="entry name" value="Scaffold"/>
    <property type="match status" value="1"/>
</dbReference>
<sequence>MKHFYLLFFVLLLISCDKKKTPKSCSQNIPIVDVTTEGKVLAIDSTYLSKTNDSILKAFYRANGNKTFWLAFNCRESLLTVLTTLEEEGLNPKDFDLKKIGKFEKSISLLSDKELVEYDLILTKNLKKYIEKTAKGSLNPKELYKDWDLKENKIDVQELLLNFQRKDSFDYAVNEVKPHHIVYHKLKNSLKIINQFPDENFKKLELKDKIVLNDTNDVLIEVKKRLAYWYDMKKPDSLTNIYDETTFNAIKNFQSRHGLAPDGVIGKGTIASLNFTKQKRKEQIIANMERWRWYPRNFEKEYLIINIPDYSLTVIKDKDTVRSHRVIVGKASRTTPILSSKLSYVVFNPTWTVPPTILKEDVIPAATKNRGYFASKNITIYSGSTIVSPSDWIPSKGRSYRYVQSPGSSNSLGLVKIMFPNRFSVYLHDTNTRGYFERENRSLSSGCVRVQNPFELTEYLLDDPENWNKEKIDEVLAESKTKNVNFTKPIYLHLLYWTAWSDKNLLIFRDDIYGLDAELYKKLRN</sequence>
<evidence type="ECO:0000313" key="10">
    <source>
        <dbReference type="Proteomes" id="UP000249518"/>
    </source>
</evidence>
<dbReference type="SUPFAM" id="SSF141523">
    <property type="entry name" value="L,D-transpeptidase catalytic domain-like"/>
    <property type="match status" value="1"/>
</dbReference>
<evidence type="ECO:0000256" key="1">
    <source>
        <dbReference type="ARBA" id="ARBA00004752"/>
    </source>
</evidence>
<evidence type="ECO:0000256" key="7">
    <source>
        <dbReference type="PROSITE-ProRule" id="PRU01373"/>
    </source>
</evidence>
<reference evidence="9 10" key="1">
    <citation type="submission" date="2018-06" db="EMBL/GenBank/DDBJ databases">
        <title>Genomic Encyclopedia of Type Strains, Phase III (KMG-III): the genomes of soil and plant-associated and newly described type strains.</title>
        <authorList>
            <person name="Whitman W."/>
        </authorList>
    </citation>
    <scope>NUCLEOTIDE SEQUENCE [LARGE SCALE GENOMIC DNA]</scope>
    <source>
        <strain evidence="9 10">CGMCC 1.12504</strain>
    </source>
</reference>
<dbReference type="Pfam" id="PF01471">
    <property type="entry name" value="PG_binding_1"/>
    <property type="match status" value="1"/>
</dbReference>
<dbReference type="InterPro" id="IPR005490">
    <property type="entry name" value="LD_TPept_cat_dom"/>
</dbReference>
<feature type="active site" description="Proton donor/acceptor" evidence="7">
    <location>
        <position position="428"/>
    </location>
</feature>
<dbReference type="Proteomes" id="UP000249518">
    <property type="component" value="Unassembled WGS sequence"/>
</dbReference>
<dbReference type="RefSeq" id="WP_112086087.1">
    <property type="nucleotide sequence ID" value="NZ_QLSV01000007.1"/>
</dbReference>
<keyword evidence="3" id="KW-0808">Transferase</keyword>
<keyword evidence="6 7" id="KW-0961">Cell wall biogenesis/degradation</keyword>
<dbReference type="OrthoDB" id="9778545at2"/>
<keyword evidence="5 7" id="KW-0573">Peptidoglycan synthesis</keyword>
<dbReference type="InterPro" id="IPR036366">
    <property type="entry name" value="PGBDSf"/>
</dbReference>
<comment type="pathway">
    <text evidence="1 7">Cell wall biogenesis; peptidoglycan biosynthesis.</text>
</comment>
<comment type="caution">
    <text evidence="9">The sequence shown here is derived from an EMBL/GenBank/DDBJ whole genome shotgun (WGS) entry which is preliminary data.</text>
</comment>
<dbReference type="Pfam" id="PF03734">
    <property type="entry name" value="YkuD"/>
    <property type="match status" value="1"/>
</dbReference>
<dbReference type="Gene3D" id="2.40.440.10">
    <property type="entry name" value="L,D-transpeptidase catalytic domain-like"/>
    <property type="match status" value="1"/>
</dbReference>
<evidence type="ECO:0000256" key="2">
    <source>
        <dbReference type="ARBA" id="ARBA00005992"/>
    </source>
</evidence>
<evidence type="ECO:0000256" key="6">
    <source>
        <dbReference type="ARBA" id="ARBA00023316"/>
    </source>
</evidence>